<sequence>MEKWLVRAEIDIFRGRGDVCGGAVWLRTGNLKCRGRDERHIDELGRNNLAAIEEDEKPSESTFVIASFSEVQTLFKGQEDSDEGFSSSISSEKQGILHALRSQKNLTHDSRHNAWFLKPTGISQS</sequence>
<keyword evidence="2" id="KW-1185">Reference proteome</keyword>
<accession>A0ABD1ZA05</accession>
<evidence type="ECO:0000313" key="2">
    <source>
        <dbReference type="Proteomes" id="UP001605036"/>
    </source>
</evidence>
<dbReference type="Proteomes" id="UP001605036">
    <property type="component" value="Unassembled WGS sequence"/>
</dbReference>
<protein>
    <submittedName>
        <fullName evidence="1">Uncharacterized protein</fullName>
    </submittedName>
</protein>
<name>A0ABD1ZA05_9MARC</name>
<evidence type="ECO:0000313" key="1">
    <source>
        <dbReference type="EMBL" id="KAL2644631.1"/>
    </source>
</evidence>
<proteinExistence type="predicted"/>
<gene>
    <name evidence="1" type="ORF">R1flu_012218</name>
</gene>
<dbReference type="EMBL" id="JBHFFA010000002">
    <property type="protein sequence ID" value="KAL2644631.1"/>
    <property type="molecule type" value="Genomic_DNA"/>
</dbReference>
<comment type="caution">
    <text evidence="1">The sequence shown here is derived from an EMBL/GenBank/DDBJ whole genome shotgun (WGS) entry which is preliminary data.</text>
</comment>
<reference evidence="1 2" key="1">
    <citation type="submission" date="2024-09" db="EMBL/GenBank/DDBJ databases">
        <title>Chromosome-scale assembly of Riccia fluitans.</title>
        <authorList>
            <person name="Paukszto L."/>
            <person name="Sawicki J."/>
            <person name="Karawczyk K."/>
            <person name="Piernik-Szablinska J."/>
            <person name="Szczecinska M."/>
            <person name="Mazdziarz M."/>
        </authorList>
    </citation>
    <scope>NUCLEOTIDE SEQUENCE [LARGE SCALE GENOMIC DNA]</scope>
    <source>
        <strain evidence="1">Rf_01</strain>
        <tissue evidence="1">Aerial parts of the thallus</tissue>
    </source>
</reference>
<dbReference type="AlphaFoldDB" id="A0ABD1ZA05"/>
<organism evidence="1 2">
    <name type="scientific">Riccia fluitans</name>
    <dbReference type="NCBI Taxonomy" id="41844"/>
    <lineage>
        <taxon>Eukaryota</taxon>
        <taxon>Viridiplantae</taxon>
        <taxon>Streptophyta</taxon>
        <taxon>Embryophyta</taxon>
        <taxon>Marchantiophyta</taxon>
        <taxon>Marchantiopsida</taxon>
        <taxon>Marchantiidae</taxon>
        <taxon>Marchantiales</taxon>
        <taxon>Ricciaceae</taxon>
        <taxon>Riccia</taxon>
    </lineage>
</organism>